<keyword evidence="5 9" id="KW-0560">Oxidoreductase</keyword>
<dbReference type="InterPro" id="IPR036396">
    <property type="entry name" value="Cyt_P450_sf"/>
</dbReference>
<sequence>MLEISKAMAFSLTGISPGSTSILYVAVLICSALVLVFYKSCYNGHTLPLPPGPAPLPIIGNLHQLTGNPYEKFEKWHKKYGPFISLRAGQRTVIVIGSYETAHALLDKQSAVYSSRPELHIASKHLAKNMSMALLPFSKKWQVHRRIVVSLLNSAVNKRYQYVQDIESKQVVHDLLTSQDFSSSFERYSTSLVFTLAYGIRLESIIRPEISEMRFVIHCLLEGLKNITMAVVELFPVLDYLPGFIAPWKQFWQERHNRTIQFLRKNLHYALSTQKSSWTWAREVQQALHNAGETDDAQVAYLVGTMNEAAVETTLGTLRTAIKALLSNPAVAKKAQQEIDSIVGSDRLPQFEDLPKMPYMEALMKEVLRWQPVTPLGAPHSTDTDQEYMGYRIPQGSIIMQNFYTMVHDSNVCPEPYQFKPERWLETPDLQVFSPFGYGRRKCPGEYMGKNSLFIVVSRILWAYNINHMIRDGQTVEVDEWDIEHHFTSAPAPFEVSFEVRDERRREIIEREFQGIEKDASRILHEIAPECND</sequence>
<keyword evidence="10" id="KW-1133">Transmembrane helix</keyword>
<dbReference type="InterPro" id="IPR002401">
    <property type="entry name" value="Cyt_P450_E_grp-I"/>
</dbReference>
<dbReference type="InterPro" id="IPR017972">
    <property type="entry name" value="Cyt_P450_CS"/>
</dbReference>
<evidence type="ECO:0000256" key="4">
    <source>
        <dbReference type="ARBA" id="ARBA00022723"/>
    </source>
</evidence>
<keyword evidence="12" id="KW-1185">Reference proteome</keyword>
<dbReference type="OrthoDB" id="1470350at2759"/>
<dbReference type="RefSeq" id="XP_040730842.1">
    <property type="nucleotide sequence ID" value="XM_040874472.1"/>
</dbReference>
<evidence type="ECO:0000313" key="11">
    <source>
        <dbReference type="EMBL" id="RAO66325.1"/>
    </source>
</evidence>
<evidence type="ECO:0000256" key="8">
    <source>
        <dbReference type="PIRSR" id="PIRSR602401-1"/>
    </source>
</evidence>
<dbReference type="PANTHER" id="PTHR46300:SF1">
    <property type="entry name" value="P450, PUTATIVE (EUROFUNG)-RELATED"/>
    <property type="match status" value="1"/>
</dbReference>
<evidence type="ECO:0000256" key="9">
    <source>
        <dbReference type="RuleBase" id="RU000461"/>
    </source>
</evidence>
<dbReference type="PANTHER" id="PTHR46300">
    <property type="entry name" value="P450, PUTATIVE (EUROFUNG)-RELATED-RELATED"/>
    <property type="match status" value="1"/>
</dbReference>
<keyword evidence="10" id="KW-0812">Transmembrane</keyword>
<evidence type="ECO:0000256" key="1">
    <source>
        <dbReference type="ARBA" id="ARBA00001971"/>
    </source>
</evidence>
<reference evidence="11 12" key="1">
    <citation type="journal article" date="2017" name="Biotechnol. Biofuels">
        <title>Differential beta-glucosidase expression as a function of carbon source availability in Talaromyces amestolkiae: a genomic and proteomic approach.</title>
        <authorList>
            <person name="de Eugenio L.I."/>
            <person name="Mendez-Liter J.A."/>
            <person name="Nieto-Dominguez M."/>
            <person name="Alonso L."/>
            <person name="Gil-Munoz J."/>
            <person name="Barriuso J."/>
            <person name="Prieto A."/>
            <person name="Martinez M.J."/>
        </authorList>
    </citation>
    <scope>NUCLEOTIDE SEQUENCE [LARGE SCALE GENOMIC DNA]</scope>
    <source>
        <strain evidence="11 12">CIB</strain>
    </source>
</reference>
<dbReference type="CDD" id="cd11065">
    <property type="entry name" value="CYP64-like"/>
    <property type="match status" value="1"/>
</dbReference>
<evidence type="ECO:0000256" key="3">
    <source>
        <dbReference type="ARBA" id="ARBA00022617"/>
    </source>
</evidence>
<name>A0A364KS08_TALAM</name>
<dbReference type="GO" id="GO:0016705">
    <property type="term" value="F:oxidoreductase activity, acting on paired donors, with incorporation or reduction of molecular oxygen"/>
    <property type="evidence" value="ECO:0007669"/>
    <property type="project" value="InterPro"/>
</dbReference>
<dbReference type="PRINTS" id="PR00463">
    <property type="entry name" value="EP450I"/>
</dbReference>
<accession>A0A364KS08</accession>
<dbReference type="GO" id="GO:0005506">
    <property type="term" value="F:iron ion binding"/>
    <property type="evidence" value="ECO:0007669"/>
    <property type="project" value="InterPro"/>
</dbReference>
<dbReference type="SUPFAM" id="SSF48264">
    <property type="entry name" value="Cytochrome P450"/>
    <property type="match status" value="1"/>
</dbReference>
<evidence type="ECO:0008006" key="13">
    <source>
        <dbReference type="Google" id="ProtNLM"/>
    </source>
</evidence>
<dbReference type="Gene3D" id="1.10.630.10">
    <property type="entry name" value="Cytochrome P450"/>
    <property type="match status" value="1"/>
</dbReference>
<dbReference type="PRINTS" id="PR00385">
    <property type="entry name" value="P450"/>
</dbReference>
<dbReference type="STRING" id="1196081.A0A364KS08"/>
<comment type="caution">
    <text evidence="11">The sequence shown here is derived from an EMBL/GenBank/DDBJ whole genome shotgun (WGS) entry which is preliminary data.</text>
</comment>
<organism evidence="11 12">
    <name type="scientific">Talaromyces amestolkiae</name>
    <dbReference type="NCBI Taxonomy" id="1196081"/>
    <lineage>
        <taxon>Eukaryota</taxon>
        <taxon>Fungi</taxon>
        <taxon>Dikarya</taxon>
        <taxon>Ascomycota</taxon>
        <taxon>Pezizomycotina</taxon>
        <taxon>Eurotiomycetes</taxon>
        <taxon>Eurotiomycetidae</taxon>
        <taxon>Eurotiales</taxon>
        <taxon>Trichocomaceae</taxon>
        <taxon>Talaromyces</taxon>
        <taxon>Talaromyces sect. Talaromyces</taxon>
    </lineage>
</organism>
<feature type="binding site" description="axial binding residue" evidence="8">
    <location>
        <position position="443"/>
    </location>
    <ligand>
        <name>heme</name>
        <dbReference type="ChEBI" id="CHEBI:30413"/>
    </ligand>
    <ligandPart>
        <name>Fe</name>
        <dbReference type="ChEBI" id="CHEBI:18248"/>
    </ligandPart>
</feature>
<protein>
    <recommendedName>
        <fullName evidence="13">Cytochrome P450</fullName>
    </recommendedName>
</protein>
<evidence type="ECO:0000256" key="7">
    <source>
        <dbReference type="ARBA" id="ARBA00023033"/>
    </source>
</evidence>
<dbReference type="GeneID" id="63791554"/>
<dbReference type="AlphaFoldDB" id="A0A364KS08"/>
<feature type="transmembrane region" description="Helical" evidence="10">
    <location>
        <begin position="21"/>
        <end position="38"/>
    </location>
</feature>
<comment type="cofactor">
    <cofactor evidence="1 8">
        <name>heme</name>
        <dbReference type="ChEBI" id="CHEBI:30413"/>
    </cofactor>
</comment>
<keyword evidence="10" id="KW-0472">Membrane</keyword>
<keyword evidence="7 9" id="KW-0503">Monooxygenase</keyword>
<dbReference type="Proteomes" id="UP000249363">
    <property type="component" value="Unassembled WGS sequence"/>
</dbReference>
<proteinExistence type="inferred from homology"/>
<evidence type="ECO:0000256" key="10">
    <source>
        <dbReference type="SAM" id="Phobius"/>
    </source>
</evidence>
<evidence type="ECO:0000256" key="6">
    <source>
        <dbReference type="ARBA" id="ARBA00023004"/>
    </source>
</evidence>
<dbReference type="GO" id="GO:0004497">
    <property type="term" value="F:monooxygenase activity"/>
    <property type="evidence" value="ECO:0007669"/>
    <property type="project" value="UniProtKB-KW"/>
</dbReference>
<evidence type="ECO:0000313" key="12">
    <source>
        <dbReference type="Proteomes" id="UP000249363"/>
    </source>
</evidence>
<dbReference type="InterPro" id="IPR050364">
    <property type="entry name" value="Cytochrome_P450_fung"/>
</dbReference>
<dbReference type="EMBL" id="MIKG01000003">
    <property type="protein sequence ID" value="RAO66325.1"/>
    <property type="molecule type" value="Genomic_DNA"/>
</dbReference>
<dbReference type="Pfam" id="PF00067">
    <property type="entry name" value="p450"/>
    <property type="match status" value="1"/>
</dbReference>
<keyword evidence="4 8" id="KW-0479">Metal-binding</keyword>
<dbReference type="InterPro" id="IPR001128">
    <property type="entry name" value="Cyt_P450"/>
</dbReference>
<dbReference type="GO" id="GO:0020037">
    <property type="term" value="F:heme binding"/>
    <property type="evidence" value="ECO:0007669"/>
    <property type="project" value="InterPro"/>
</dbReference>
<keyword evidence="6 8" id="KW-0408">Iron</keyword>
<dbReference type="PROSITE" id="PS00086">
    <property type="entry name" value="CYTOCHROME_P450"/>
    <property type="match status" value="1"/>
</dbReference>
<gene>
    <name evidence="11" type="ORF">BHQ10_002337</name>
</gene>
<evidence type="ECO:0000256" key="5">
    <source>
        <dbReference type="ARBA" id="ARBA00023002"/>
    </source>
</evidence>
<evidence type="ECO:0000256" key="2">
    <source>
        <dbReference type="ARBA" id="ARBA00010617"/>
    </source>
</evidence>
<comment type="similarity">
    <text evidence="2 9">Belongs to the cytochrome P450 family.</text>
</comment>
<keyword evidence="3 8" id="KW-0349">Heme</keyword>